<evidence type="ECO:0000256" key="6">
    <source>
        <dbReference type="ARBA" id="ARBA00022777"/>
    </source>
</evidence>
<comment type="caution">
    <text evidence="12">The sequence shown here is derived from an EMBL/GenBank/DDBJ whole genome shotgun (WGS) entry which is preliminary data.</text>
</comment>
<evidence type="ECO:0000313" key="12">
    <source>
        <dbReference type="EMBL" id="TQD68945.1"/>
    </source>
</evidence>
<protein>
    <recommendedName>
        <fullName evidence="2">non-specific serine/threonine protein kinase</fullName>
        <ecNumber evidence="2">2.7.11.1</ecNumber>
    </recommendedName>
</protein>
<dbReference type="PANTHER" id="PTHR43895:SF123">
    <property type="entry name" value="NON-SPECIFIC SERINE_THREONINE PROTEIN KINASE"/>
    <property type="match status" value="1"/>
</dbReference>
<dbReference type="InterPro" id="IPR004041">
    <property type="entry name" value="NAF_dom"/>
</dbReference>
<dbReference type="Pfam" id="PF03822">
    <property type="entry name" value="NAF"/>
    <property type="match status" value="1"/>
</dbReference>
<comment type="catalytic activity">
    <reaction evidence="9">
        <text>L-threonyl-[protein] + ATP = O-phospho-L-threonyl-[protein] + ADP + H(+)</text>
        <dbReference type="Rhea" id="RHEA:46608"/>
        <dbReference type="Rhea" id="RHEA-COMP:11060"/>
        <dbReference type="Rhea" id="RHEA-COMP:11605"/>
        <dbReference type="ChEBI" id="CHEBI:15378"/>
        <dbReference type="ChEBI" id="CHEBI:30013"/>
        <dbReference type="ChEBI" id="CHEBI:30616"/>
        <dbReference type="ChEBI" id="CHEBI:61977"/>
        <dbReference type="ChEBI" id="CHEBI:456216"/>
        <dbReference type="EC" id="2.7.11.1"/>
    </reaction>
</comment>
<reference evidence="12 13" key="1">
    <citation type="journal article" date="2019" name="G3 (Bethesda)">
        <title>Sequencing of a Wild Apple (Malus baccata) Genome Unravels the Differences Between Cultivated and Wild Apple Species Regarding Disease Resistance and Cold Tolerance.</title>
        <authorList>
            <person name="Chen X."/>
        </authorList>
    </citation>
    <scope>NUCLEOTIDE SEQUENCE [LARGE SCALE GENOMIC DNA]</scope>
    <source>
        <strain evidence="13">cv. Shandingzi</strain>
        <tissue evidence="12">Leaves</tissue>
    </source>
</reference>
<evidence type="ECO:0000256" key="1">
    <source>
        <dbReference type="ARBA" id="ARBA00006234"/>
    </source>
</evidence>
<dbReference type="CDD" id="cd12195">
    <property type="entry name" value="CIPK_C"/>
    <property type="match status" value="1"/>
</dbReference>
<evidence type="ECO:0000256" key="9">
    <source>
        <dbReference type="ARBA" id="ARBA00047899"/>
    </source>
</evidence>
<keyword evidence="7" id="KW-0067">ATP-binding</keyword>
<organism evidence="12 13">
    <name type="scientific">Malus baccata</name>
    <name type="common">Siberian crab apple</name>
    <name type="synonym">Pyrus baccata</name>
    <dbReference type="NCBI Taxonomy" id="106549"/>
    <lineage>
        <taxon>Eukaryota</taxon>
        <taxon>Viridiplantae</taxon>
        <taxon>Streptophyta</taxon>
        <taxon>Embryophyta</taxon>
        <taxon>Tracheophyta</taxon>
        <taxon>Spermatophyta</taxon>
        <taxon>Magnoliopsida</taxon>
        <taxon>eudicotyledons</taxon>
        <taxon>Gunneridae</taxon>
        <taxon>Pentapetalae</taxon>
        <taxon>rosids</taxon>
        <taxon>fabids</taxon>
        <taxon>Rosales</taxon>
        <taxon>Rosaceae</taxon>
        <taxon>Amygdaloideae</taxon>
        <taxon>Maleae</taxon>
        <taxon>Malus</taxon>
    </lineage>
</organism>
<gene>
    <name evidence="12" type="ORF">C1H46_045522</name>
</gene>
<evidence type="ECO:0000256" key="4">
    <source>
        <dbReference type="ARBA" id="ARBA00022679"/>
    </source>
</evidence>
<name>A0A540K400_MALBA</name>
<dbReference type="FunFam" id="3.30.310.80:FF:000002">
    <property type="entry name" value="Non-specific serine/threonine protein kinase"/>
    <property type="match status" value="1"/>
</dbReference>
<accession>A0A540K400</accession>
<evidence type="ECO:0000313" key="13">
    <source>
        <dbReference type="Proteomes" id="UP000315295"/>
    </source>
</evidence>
<dbReference type="GO" id="GO:0004674">
    <property type="term" value="F:protein serine/threonine kinase activity"/>
    <property type="evidence" value="ECO:0007669"/>
    <property type="project" value="UniProtKB-KW"/>
</dbReference>
<keyword evidence="6" id="KW-0418">Kinase</keyword>
<comment type="similarity">
    <text evidence="1">Belongs to the protein kinase superfamily. CAMK Ser/Thr protein kinase family. SNF1 subfamily.</text>
</comment>
<dbReference type="Gene3D" id="3.30.310.80">
    <property type="entry name" value="Kinase associated domain 1, KA1"/>
    <property type="match status" value="1"/>
</dbReference>
<dbReference type="EMBL" id="VIEB01006551">
    <property type="protein sequence ID" value="TQD68945.1"/>
    <property type="molecule type" value="Genomic_DNA"/>
</dbReference>
<keyword evidence="4" id="KW-0808">Transferase</keyword>
<dbReference type="AlphaFoldDB" id="A0A540K400"/>
<keyword evidence="5" id="KW-0547">Nucleotide-binding</keyword>
<dbReference type="Proteomes" id="UP000315295">
    <property type="component" value="Unassembled WGS sequence"/>
</dbReference>
<evidence type="ECO:0000259" key="11">
    <source>
        <dbReference type="PROSITE" id="PS50816"/>
    </source>
</evidence>
<keyword evidence="8" id="KW-0464">Manganese</keyword>
<dbReference type="InterPro" id="IPR018451">
    <property type="entry name" value="NAF/FISL_domain"/>
</dbReference>
<dbReference type="EC" id="2.7.11.1" evidence="2"/>
<dbReference type="PANTHER" id="PTHR43895">
    <property type="entry name" value="CALCIUM/CALMODULIN-DEPENDENT PROTEIN KINASE KINASE-RELATED"/>
    <property type="match status" value="1"/>
</dbReference>
<sequence>MNAFELISTSQGLNLNSLFEKQMDIVKRETRFTSKRPANEIISKIEEAAGPLGFGVKKNNFKLKLQGEKTGRKGHLSVATEIFEVAPSLYMVEVRKSGGDTLEFHNFYKNLSTGLKDIVWKSADESRKEADDGAAAAAGAGAVPSR</sequence>
<evidence type="ECO:0000256" key="2">
    <source>
        <dbReference type="ARBA" id="ARBA00012513"/>
    </source>
</evidence>
<dbReference type="PROSITE" id="PS50816">
    <property type="entry name" value="NAF"/>
    <property type="match status" value="1"/>
</dbReference>
<proteinExistence type="inferred from homology"/>
<keyword evidence="3" id="KW-0723">Serine/threonine-protein kinase</keyword>
<dbReference type="GO" id="GO:0005524">
    <property type="term" value="F:ATP binding"/>
    <property type="evidence" value="ECO:0007669"/>
    <property type="project" value="UniProtKB-KW"/>
</dbReference>
<dbReference type="GO" id="GO:0007165">
    <property type="term" value="P:signal transduction"/>
    <property type="evidence" value="ECO:0007669"/>
    <property type="project" value="InterPro"/>
</dbReference>
<evidence type="ECO:0000256" key="5">
    <source>
        <dbReference type="ARBA" id="ARBA00022741"/>
    </source>
</evidence>
<evidence type="ECO:0000256" key="10">
    <source>
        <dbReference type="ARBA" id="ARBA00048679"/>
    </source>
</evidence>
<comment type="catalytic activity">
    <reaction evidence="10">
        <text>L-seryl-[protein] + ATP = O-phospho-L-seryl-[protein] + ADP + H(+)</text>
        <dbReference type="Rhea" id="RHEA:17989"/>
        <dbReference type="Rhea" id="RHEA-COMP:9863"/>
        <dbReference type="Rhea" id="RHEA-COMP:11604"/>
        <dbReference type="ChEBI" id="CHEBI:15378"/>
        <dbReference type="ChEBI" id="CHEBI:29999"/>
        <dbReference type="ChEBI" id="CHEBI:30616"/>
        <dbReference type="ChEBI" id="CHEBI:83421"/>
        <dbReference type="ChEBI" id="CHEBI:456216"/>
        <dbReference type="EC" id="2.7.11.1"/>
    </reaction>
</comment>
<evidence type="ECO:0000256" key="8">
    <source>
        <dbReference type="ARBA" id="ARBA00023211"/>
    </source>
</evidence>
<evidence type="ECO:0000256" key="3">
    <source>
        <dbReference type="ARBA" id="ARBA00022527"/>
    </source>
</evidence>
<dbReference type="STRING" id="106549.A0A540K400"/>
<evidence type="ECO:0000256" key="7">
    <source>
        <dbReference type="ARBA" id="ARBA00022840"/>
    </source>
</evidence>
<feature type="domain" description="NAF" evidence="11">
    <location>
        <begin position="1"/>
        <end position="20"/>
    </location>
</feature>
<keyword evidence="13" id="KW-1185">Reference proteome</keyword>